<dbReference type="InterPro" id="IPR018309">
    <property type="entry name" value="Tscrpt_reg_PadR_C"/>
</dbReference>
<evidence type="ECO:0000256" key="1">
    <source>
        <dbReference type="SAM" id="Coils"/>
    </source>
</evidence>
<evidence type="ECO:0000259" key="2">
    <source>
        <dbReference type="Pfam" id="PF03551"/>
    </source>
</evidence>
<keyword evidence="1" id="KW-0175">Coiled coil</keyword>
<protein>
    <recommendedName>
        <fullName evidence="6">PadR family transcriptional regulator</fullName>
    </recommendedName>
</protein>
<dbReference type="HOGENOM" id="CLU_089258_1_3_9"/>
<evidence type="ECO:0000259" key="3">
    <source>
        <dbReference type="Pfam" id="PF10400"/>
    </source>
</evidence>
<dbReference type="Proteomes" id="UP000032633">
    <property type="component" value="Chromosome"/>
</dbReference>
<reference evidence="5" key="2">
    <citation type="submission" date="2015-03" db="EMBL/GenBank/DDBJ databases">
        <title>Genome sequence of Paenibacillus beijingensis strain DSM 24997T.</title>
        <authorList>
            <person name="Kwak Y."/>
            <person name="Shin J.-H."/>
        </authorList>
    </citation>
    <scope>NUCLEOTIDE SEQUENCE [LARGE SCALE GENOMIC DNA]</scope>
    <source>
        <strain evidence="5">DSM 24997</strain>
    </source>
</reference>
<dbReference type="Gene3D" id="6.10.140.190">
    <property type="match status" value="1"/>
</dbReference>
<feature type="domain" description="Transcription regulator PadR N-terminal" evidence="2">
    <location>
        <begin position="8"/>
        <end position="82"/>
    </location>
</feature>
<dbReference type="AlphaFoldDB" id="A0A0D5NHR2"/>
<dbReference type="Pfam" id="PF03551">
    <property type="entry name" value="PadR"/>
    <property type="match status" value="1"/>
</dbReference>
<feature type="coiled-coil region" evidence="1">
    <location>
        <begin position="113"/>
        <end position="140"/>
    </location>
</feature>
<dbReference type="PANTHER" id="PTHR43252:SF2">
    <property type="entry name" value="TRANSCRIPTION REGULATOR, PADR-LIKE FAMILY"/>
    <property type="match status" value="1"/>
</dbReference>
<dbReference type="SUPFAM" id="SSF46785">
    <property type="entry name" value="Winged helix' DNA-binding domain"/>
    <property type="match status" value="1"/>
</dbReference>
<dbReference type="RefSeq" id="WP_045670239.1">
    <property type="nucleotide sequence ID" value="NZ_CP011058.1"/>
</dbReference>
<proteinExistence type="predicted"/>
<name>A0A0D5NHR2_9BACL</name>
<dbReference type="InterPro" id="IPR036390">
    <property type="entry name" value="WH_DNA-bd_sf"/>
</dbReference>
<organism evidence="4 5">
    <name type="scientific">Paenibacillus beijingensis</name>
    <dbReference type="NCBI Taxonomy" id="1126833"/>
    <lineage>
        <taxon>Bacteria</taxon>
        <taxon>Bacillati</taxon>
        <taxon>Bacillota</taxon>
        <taxon>Bacilli</taxon>
        <taxon>Bacillales</taxon>
        <taxon>Paenibacillaceae</taxon>
        <taxon>Paenibacillus</taxon>
    </lineage>
</organism>
<dbReference type="STRING" id="1126833.VN24_09665"/>
<dbReference type="Gene3D" id="1.10.10.10">
    <property type="entry name" value="Winged helix-like DNA-binding domain superfamily/Winged helix DNA-binding domain"/>
    <property type="match status" value="1"/>
</dbReference>
<keyword evidence="5" id="KW-1185">Reference proteome</keyword>
<accession>A0A0D5NHR2</accession>
<gene>
    <name evidence="4" type="ORF">VN24_09665</name>
</gene>
<evidence type="ECO:0008006" key="6">
    <source>
        <dbReference type="Google" id="ProtNLM"/>
    </source>
</evidence>
<evidence type="ECO:0000313" key="4">
    <source>
        <dbReference type="EMBL" id="AJY74806.1"/>
    </source>
</evidence>
<dbReference type="EMBL" id="CP011058">
    <property type="protein sequence ID" value="AJY74806.1"/>
    <property type="molecule type" value="Genomic_DNA"/>
</dbReference>
<reference evidence="4 5" key="1">
    <citation type="journal article" date="2015" name="J. Biotechnol.">
        <title>Complete genome sequence of Paenibacillus beijingensis 7188(T) (=DSM 24997(T)), a novel rhizobacterium from jujube garden soil.</title>
        <authorList>
            <person name="Kwak Y."/>
            <person name="Shin J.H."/>
        </authorList>
    </citation>
    <scope>NUCLEOTIDE SEQUENCE [LARGE SCALE GENOMIC DNA]</scope>
    <source>
        <strain evidence="4 5">DSM 24997</strain>
    </source>
</reference>
<dbReference type="OrthoDB" id="9783723at2"/>
<sequence length="183" mass="21232">MSSIQYALLSLLAREPLSGYDMKQQMNGRFTAFYKINNNQLYPSLAKMEGEGLIELLSHERESYRPARKVYKITEAGIESLKAWVAQPGKPGDWEEFLLKQYSSWLIEPEVLIPLLEENKRQHEEILAEYTARAAMLREQNGPLTSDNPLFSTVVVIEMGVGFERMSIEWCDNMIRWVKENRI</sequence>
<dbReference type="InterPro" id="IPR005149">
    <property type="entry name" value="Tscrpt_reg_PadR_N"/>
</dbReference>
<dbReference type="PATRIC" id="fig|1126833.4.peg.2133"/>
<dbReference type="InterPro" id="IPR036388">
    <property type="entry name" value="WH-like_DNA-bd_sf"/>
</dbReference>
<dbReference type="Pfam" id="PF10400">
    <property type="entry name" value="Vir_act_alpha_C"/>
    <property type="match status" value="1"/>
</dbReference>
<dbReference type="KEGG" id="pbj:VN24_09665"/>
<dbReference type="PANTHER" id="PTHR43252">
    <property type="entry name" value="TRANSCRIPTIONAL REGULATOR YQJI"/>
    <property type="match status" value="1"/>
</dbReference>
<feature type="domain" description="Transcription regulator PadR C-terminal" evidence="3">
    <location>
        <begin position="95"/>
        <end position="175"/>
    </location>
</feature>
<evidence type="ECO:0000313" key="5">
    <source>
        <dbReference type="Proteomes" id="UP000032633"/>
    </source>
</evidence>